<dbReference type="eggNOG" id="ENOG50323MW">
    <property type="taxonomic scope" value="Bacteria"/>
</dbReference>
<gene>
    <name evidence="2" type="ORF">DESME_02400</name>
</gene>
<keyword evidence="3" id="KW-1185">Reference proteome</keyword>
<feature type="transmembrane region" description="Helical" evidence="1">
    <location>
        <begin position="104"/>
        <end position="123"/>
    </location>
</feature>
<keyword evidence="1" id="KW-1133">Transmembrane helix</keyword>
<name>W0EAE2_9FIRM</name>
<dbReference type="PROSITE" id="PS51257">
    <property type="entry name" value="PROKAR_LIPOPROTEIN"/>
    <property type="match status" value="1"/>
</dbReference>
<feature type="transmembrane region" description="Helical" evidence="1">
    <location>
        <begin position="37"/>
        <end position="54"/>
    </location>
</feature>
<evidence type="ECO:0000313" key="3">
    <source>
        <dbReference type="Proteomes" id="UP000010847"/>
    </source>
</evidence>
<feature type="transmembrane region" description="Helical" evidence="1">
    <location>
        <begin position="9"/>
        <end position="31"/>
    </location>
</feature>
<evidence type="ECO:0008006" key="4">
    <source>
        <dbReference type="Google" id="ProtNLM"/>
    </source>
</evidence>
<reference evidence="2 3" key="1">
    <citation type="submission" date="2013-12" db="EMBL/GenBank/DDBJ databases">
        <authorList>
            <consortium name="DOE Joint Genome Institute"/>
            <person name="Smidt H."/>
            <person name="Huntemann M."/>
            <person name="Han J."/>
            <person name="Chen A."/>
            <person name="Kyrpides N."/>
            <person name="Mavromatis K."/>
            <person name="Markowitz V."/>
            <person name="Palaniappan K."/>
            <person name="Ivanova N."/>
            <person name="Schaumberg A."/>
            <person name="Pati A."/>
            <person name="Liolios K."/>
            <person name="Nordberg H.P."/>
            <person name="Cantor M.N."/>
            <person name="Hua S.X."/>
            <person name="Woyke T."/>
        </authorList>
    </citation>
    <scope>NUCLEOTIDE SEQUENCE [LARGE SCALE GENOMIC DNA]</scope>
    <source>
        <strain evidence="3">DSM 15288</strain>
    </source>
</reference>
<dbReference type="EMBL" id="CP007032">
    <property type="protein sequence ID" value="AHF06036.1"/>
    <property type="molecule type" value="Genomic_DNA"/>
</dbReference>
<dbReference type="HOGENOM" id="CLU_2000225_0_0_9"/>
<evidence type="ECO:0000313" key="2">
    <source>
        <dbReference type="EMBL" id="AHF06036.1"/>
    </source>
</evidence>
<keyword evidence="1" id="KW-0812">Transmembrane</keyword>
<dbReference type="AlphaFoldDB" id="W0EAE2"/>
<organism evidence="2 3">
    <name type="scientific">Desulfitobacterium metallireducens DSM 15288</name>
    <dbReference type="NCBI Taxonomy" id="871968"/>
    <lineage>
        <taxon>Bacteria</taxon>
        <taxon>Bacillati</taxon>
        <taxon>Bacillota</taxon>
        <taxon>Clostridia</taxon>
        <taxon>Eubacteriales</taxon>
        <taxon>Desulfitobacteriaceae</taxon>
        <taxon>Desulfitobacterium</taxon>
    </lineage>
</organism>
<protein>
    <recommendedName>
        <fullName evidence="4">DUF3899 domain-containing protein</fullName>
    </recommendedName>
</protein>
<proteinExistence type="predicted"/>
<accession>W0EAE2</accession>
<dbReference type="KEGG" id="dmt:DESME_02400"/>
<evidence type="ECO:0000256" key="1">
    <source>
        <dbReference type="SAM" id="Phobius"/>
    </source>
</evidence>
<keyword evidence="1" id="KW-0472">Membrane</keyword>
<dbReference type="OrthoDB" id="9918859at2"/>
<dbReference type="RefSeq" id="WP_006716497.1">
    <property type="nucleotide sequence ID" value="NZ_CP007032.1"/>
</dbReference>
<sequence length="124" mass="13748">MKRQLLNVLIYFLLSFILSCFLSFVIVRLYGFGFVETLFWIAIAIVAVGGMSSVTGNATGSQMFDGSPDSQYQSFANIESLIQERKSTNFYTNFKKHGVFNPKVSSLGIILAGIVLILIVYLMG</sequence>
<dbReference type="Proteomes" id="UP000010847">
    <property type="component" value="Chromosome"/>
</dbReference>